<dbReference type="RefSeq" id="WP_066707115.1">
    <property type="nucleotide sequence ID" value="NZ_JBHIWA010000009.1"/>
</dbReference>
<reference evidence="1 2" key="1">
    <citation type="submission" date="2017-09" db="EMBL/GenBank/DDBJ databases">
        <title>Sphingomonas adhaesiva DSM 7418, whole genome shotgun sequence.</title>
        <authorList>
            <person name="Feng G."/>
            <person name="Zhu H."/>
        </authorList>
    </citation>
    <scope>NUCLEOTIDE SEQUENCE [LARGE SCALE GENOMIC DNA]</scope>
    <source>
        <strain evidence="1 2">DSM 7418</strain>
    </source>
</reference>
<gene>
    <name evidence="1" type="ORF">COA07_01910</name>
</gene>
<protein>
    <submittedName>
        <fullName evidence="1">Uncharacterized protein</fullName>
    </submittedName>
</protein>
<sequence>MKNDDGQPTRREYPHVITQGLRQNHRWMLAVSNKKTDAPGVVEDFVFVGAGYVDDAGRRAIVKRINGRARTSRARYCVVWSPDGCTWIEGDGMLREGKTPPLGNSADPWANASQPATVEWCWTIELPKGAEWSHICVRRIDANLVEIAPGEPMVLADFNEPDVPGLPDPAAGLLGPDGKLVAPRTYRGQPVTGIRDEWTLLGPVQPQEDGTFLRNPWPDDVADACDAIAGMSLPRRIHNAAWQAIYPNQTDVIYVGVLKAA</sequence>
<proteinExistence type="predicted"/>
<name>A0A2A4ID60_9SPHN</name>
<organism evidence="1 2">
    <name type="scientific">Sphingomonas adhaesiva</name>
    <dbReference type="NCBI Taxonomy" id="28212"/>
    <lineage>
        <taxon>Bacteria</taxon>
        <taxon>Pseudomonadati</taxon>
        <taxon>Pseudomonadota</taxon>
        <taxon>Alphaproteobacteria</taxon>
        <taxon>Sphingomonadales</taxon>
        <taxon>Sphingomonadaceae</taxon>
        <taxon>Sphingomonas</taxon>
    </lineage>
</organism>
<accession>A0A2A4ID60</accession>
<comment type="caution">
    <text evidence="1">The sequence shown here is derived from an EMBL/GenBank/DDBJ whole genome shotgun (WGS) entry which is preliminary data.</text>
</comment>
<dbReference type="AlphaFoldDB" id="A0A2A4ID60"/>
<dbReference type="Proteomes" id="UP000218323">
    <property type="component" value="Unassembled WGS sequence"/>
</dbReference>
<evidence type="ECO:0000313" key="1">
    <source>
        <dbReference type="EMBL" id="PCG15760.1"/>
    </source>
</evidence>
<dbReference type="EMBL" id="NWVC01000001">
    <property type="protein sequence ID" value="PCG15760.1"/>
    <property type="molecule type" value="Genomic_DNA"/>
</dbReference>
<evidence type="ECO:0000313" key="2">
    <source>
        <dbReference type="Proteomes" id="UP000218323"/>
    </source>
</evidence>
<keyword evidence="2" id="KW-1185">Reference proteome</keyword>